<evidence type="ECO:0000259" key="7">
    <source>
        <dbReference type="Pfam" id="PF11728"/>
    </source>
</evidence>
<keyword evidence="9" id="KW-1185">Reference proteome</keyword>
<comment type="subcellular location">
    <subcellularLocation>
        <location evidence="1">Cell membrane</location>
        <topology evidence="1">Multi-pass membrane protein</topology>
    </subcellularLocation>
</comment>
<evidence type="ECO:0000256" key="4">
    <source>
        <dbReference type="ARBA" id="ARBA00022989"/>
    </source>
</evidence>
<dbReference type="InterPro" id="IPR038323">
    <property type="entry name" value="ArAE_1_C_sf"/>
</dbReference>
<dbReference type="Proteomes" id="UP000289841">
    <property type="component" value="Chromosome"/>
</dbReference>
<gene>
    <name evidence="8" type="ORF">NCTC10138_01558</name>
</gene>
<organism evidence="8 9">
    <name type="scientific">Haploplasma axanthum</name>
    <name type="common">Acholeplasma axanthum</name>
    <dbReference type="NCBI Taxonomy" id="29552"/>
    <lineage>
        <taxon>Bacteria</taxon>
        <taxon>Bacillati</taxon>
        <taxon>Mycoplasmatota</taxon>
        <taxon>Mollicutes</taxon>
        <taxon>Acholeplasmatales</taxon>
        <taxon>Acholeplasmataceae</taxon>
        <taxon>Haploplasma</taxon>
    </lineage>
</organism>
<evidence type="ECO:0000313" key="8">
    <source>
        <dbReference type="EMBL" id="VEU81163.1"/>
    </source>
</evidence>
<keyword evidence="3 6" id="KW-0812">Transmembrane</keyword>
<evidence type="ECO:0000256" key="2">
    <source>
        <dbReference type="ARBA" id="ARBA00022475"/>
    </source>
</evidence>
<dbReference type="InterPro" id="IPR052984">
    <property type="entry name" value="UPF0421"/>
</dbReference>
<feature type="transmembrane region" description="Helical" evidence="6">
    <location>
        <begin position="337"/>
        <end position="354"/>
    </location>
</feature>
<keyword evidence="2" id="KW-1003">Cell membrane</keyword>
<reference evidence="8 9" key="1">
    <citation type="submission" date="2019-01" db="EMBL/GenBank/DDBJ databases">
        <authorList>
            <consortium name="Pathogen Informatics"/>
        </authorList>
    </citation>
    <scope>NUCLEOTIDE SEQUENCE [LARGE SCALE GENOMIC DNA]</scope>
    <source>
        <strain evidence="8 9">NCTC10138</strain>
    </source>
</reference>
<dbReference type="KEGG" id="aaxa:NCTC10138_01558"/>
<dbReference type="InterPro" id="IPR021062">
    <property type="entry name" value="ArAE_1_C"/>
</dbReference>
<evidence type="ECO:0000256" key="3">
    <source>
        <dbReference type="ARBA" id="ARBA00022692"/>
    </source>
</evidence>
<accession>A0A449BFD8</accession>
<keyword evidence="5 6" id="KW-0472">Membrane</keyword>
<name>A0A449BFD8_HAPAX</name>
<keyword evidence="4 6" id="KW-1133">Transmembrane helix</keyword>
<evidence type="ECO:0000313" key="9">
    <source>
        <dbReference type="Proteomes" id="UP000289841"/>
    </source>
</evidence>
<dbReference type="InterPro" id="IPR010343">
    <property type="entry name" value="ArAE_1"/>
</dbReference>
<feature type="transmembrane region" description="Helical" evidence="6">
    <location>
        <begin position="52"/>
        <end position="71"/>
    </location>
</feature>
<feature type="transmembrane region" description="Helical" evidence="6">
    <location>
        <begin position="78"/>
        <end position="96"/>
    </location>
</feature>
<dbReference type="PANTHER" id="PTHR40064:SF1">
    <property type="entry name" value="MEMBRANE PROTEIN"/>
    <property type="match status" value="1"/>
</dbReference>
<dbReference type="Pfam" id="PF11728">
    <property type="entry name" value="ArAE_1_C"/>
    <property type="match status" value="1"/>
</dbReference>
<evidence type="ECO:0000256" key="1">
    <source>
        <dbReference type="ARBA" id="ARBA00004651"/>
    </source>
</evidence>
<feature type="transmembrane region" description="Helical" evidence="6">
    <location>
        <begin position="116"/>
        <end position="143"/>
    </location>
</feature>
<dbReference type="PANTHER" id="PTHR40064">
    <property type="entry name" value="MEMBRANE PROTEIN-RELATED"/>
    <property type="match status" value="1"/>
</dbReference>
<dbReference type="Gene3D" id="1.20.120.940">
    <property type="entry name" value="Putative aromatic acid exporter, C-terminal domain"/>
    <property type="match status" value="1"/>
</dbReference>
<dbReference type="STRING" id="1278311.GCA_000428705_01491"/>
<sequence length="356" mass="41324">MKTKLVHISIKMIIAGIVTLFLAYFLNVRYYTTASAIAILSIQWTKRDFINIAIKRLISGVAAILLATLMFTYIGHSFLVFSCFLIIFISASWFLNAPEGIVPSVVIVTHLLSIDMITFAFVLEETLLLVIAIGVAFIVNMIYPQSSVQSMKKSLRDVDSILEEKLLKIKNKLLNTEKTELKINSKKELGKIMSEVHMIDRDIILQNDHRYITYLYMRNMQISVLDAIDKNVDSIKENHPYRFVIADFIDKVGKSIGFNNYASKLIVELEELKEYFVKSELPKTRIEFETRAVLFQIINELETFLSLKIEFHNKYPNFIEKENLQWILLKDWKHKKVQDYLGIYYLCLCLLLVLQI</sequence>
<protein>
    <submittedName>
        <fullName evidence="8">Predicted membrane protein</fullName>
    </submittedName>
</protein>
<dbReference type="AlphaFoldDB" id="A0A449BFD8"/>
<feature type="domain" description="Putative aromatic acid exporter C-terminal" evidence="7">
    <location>
        <begin position="151"/>
        <end position="308"/>
    </location>
</feature>
<feature type="transmembrane region" description="Helical" evidence="6">
    <location>
        <begin position="12"/>
        <end position="32"/>
    </location>
</feature>
<evidence type="ECO:0000256" key="5">
    <source>
        <dbReference type="ARBA" id="ARBA00023136"/>
    </source>
</evidence>
<dbReference type="OrthoDB" id="357521at2"/>
<dbReference type="EMBL" id="LR215048">
    <property type="protein sequence ID" value="VEU81163.1"/>
    <property type="molecule type" value="Genomic_DNA"/>
</dbReference>
<proteinExistence type="predicted"/>
<dbReference type="GO" id="GO:0005886">
    <property type="term" value="C:plasma membrane"/>
    <property type="evidence" value="ECO:0007669"/>
    <property type="project" value="UniProtKB-SubCell"/>
</dbReference>
<dbReference type="Pfam" id="PF06081">
    <property type="entry name" value="ArAE_1"/>
    <property type="match status" value="1"/>
</dbReference>
<evidence type="ECO:0000256" key="6">
    <source>
        <dbReference type="SAM" id="Phobius"/>
    </source>
</evidence>